<dbReference type="InterPro" id="IPR016181">
    <property type="entry name" value="Acyl_CoA_acyltransferase"/>
</dbReference>
<dbReference type="FunFam" id="3.40.630.30:FF:000156">
    <property type="entry name" value="Histone acetyltransferase"/>
    <property type="match status" value="1"/>
</dbReference>
<evidence type="ECO:0000256" key="4">
    <source>
        <dbReference type="ARBA" id="ARBA00022679"/>
    </source>
</evidence>
<keyword evidence="11" id="KW-0539">Nucleus</keyword>
<dbReference type="InterPro" id="IPR002717">
    <property type="entry name" value="HAT_MYST-type"/>
</dbReference>
<dbReference type="Gene3D" id="3.30.60.60">
    <property type="entry name" value="N-acetyl transferase-like"/>
    <property type="match status" value="1"/>
</dbReference>
<evidence type="ECO:0000256" key="14">
    <source>
        <dbReference type="SAM" id="MobiDB-lite"/>
    </source>
</evidence>
<dbReference type="EC" id="2.3.1.48" evidence="3"/>
<keyword evidence="6" id="KW-0863">Zinc-finger</keyword>
<name>A0A316U8C8_9BASI</name>
<dbReference type="GO" id="GO:0008270">
    <property type="term" value="F:zinc ion binding"/>
    <property type="evidence" value="ECO:0007669"/>
    <property type="project" value="UniProtKB-KW"/>
</dbReference>
<dbReference type="GeneID" id="37014265"/>
<feature type="active site" description="Proton donor/acceptor" evidence="13">
    <location>
        <position position="295"/>
    </location>
</feature>
<comment type="subcellular location">
    <subcellularLocation>
        <location evidence="1">Nucleus</location>
    </subcellularLocation>
</comment>
<gene>
    <name evidence="16" type="ORF">BCV69DRAFT_282942</name>
</gene>
<keyword evidence="17" id="KW-1185">Reference proteome</keyword>
<protein>
    <recommendedName>
        <fullName evidence="3">histone acetyltransferase</fullName>
        <ecNumber evidence="3">2.3.1.48</ecNumber>
    </recommendedName>
</protein>
<dbReference type="OrthoDB" id="787137at2759"/>
<evidence type="ECO:0000256" key="2">
    <source>
        <dbReference type="ARBA" id="ARBA00010107"/>
    </source>
</evidence>
<feature type="compositionally biased region" description="Polar residues" evidence="14">
    <location>
        <begin position="87"/>
        <end position="106"/>
    </location>
</feature>
<dbReference type="PANTHER" id="PTHR10615:SF219">
    <property type="entry name" value="HISTONE ACETYLTRANSFERASE KAT5"/>
    <property type="match status" value="1"/>
</dbReference>
<dbReference type="PANTHER" id="PTHR10615">
    <property type="entry name" value="HISTONE ACETYLTRANSFERASE"/>
    <property type="match status" value="1"/>
</dbReference>
<keyword evidence="4 16" id="KW-0808">Transferase</keyword>
<evidence type="ECO:0000259" key="15">
    <source>
        <dbReference type="PROSITE" id="PS51726"/>
    </source>
</evidence>
<evidence type="ECO:0000256" key="10">
    <source>
        <dbReference type="ARBA" id="ARBA00023163"/>
    </source>
</evidence>
<evidence type="ECO:0000256" key="5">
    <source>
        <dbReference type="ARBA" id="ARBA00022723"/>
    </source>
</evidence>
<dbReference type="EMBL" id="KZ819327">
    <property type="protein sequence ID" value="PWN20721.1"/>
    <property type="molecule type" value="Genomic_DNA"/>
</dbReference>
<feature type="compositionally biased region" description="Low complexity" evidence="14">
    <location>
        <begin position="28"/>
        <end position="39"/>
    </location>
</feature>
<dbReference type="GO" id="GO:0005634">
    <property type="term" value="C:nucleus"/>
    <property type="evidence" value="ECO:0007669"/>
    <property type="project" value="UniProtKB-SubCell"/>
</dbReference>
<feature type="region of interest" description="Disordered" evidence="14">
    <location>
        <begin position="558"/>
        <end position="598"/>
    </location>
</feature>
<evidence type="ECO:0000256" key="3">
    <source>
        <dbReference type="ARBA" id="ARBA00013184"/>
    </source>
</evidence>
<reference evidence="16 17" key="1">
    <citation type="journal article" date="2018" name="Mol. Biol. Evol.">
        <title>Broad Genomic Sampling Reveals a Smut Pathogenic Ancestry of the Fungal Clade Ustilaginomycotina.</title>
        <authorList>
            <person name="Kijpornyongpan T."/>
            <person name="Mondo S.J."/>
            <person name="Barry K."/>
            <person name="Sandor L."/>
            <person name="Lee J."/>
            <person name="Lipzen A."/>
            <person name="Pangilinan J."/>
            <person name="LaButti K."/>
            <person name="Hainaut M."/>
            <person name="Henrissat B."/>
            <person name="Grigoriev I.V."/>
            <person name="Spatafora J.W."/>
            <person name="Aime M.C."/>
        </authorList>
    </citation>
    <scope>NUCLEOTIDE SEQUENCE [LARGE SCALE GENOMIC DNA]</scope>
    <source>
        <strain evidence="16 17">MCA 4718</strain>
    </source>
</reference>
<feature type="region of interest" description="Disordered" evidence="14">
    <location>
        <begin position="435"/>
        <end position="510"/>
    </location>
</feature>
<evidence type="ECO:0000256" key="9">
    <source>
        <dbReference type="ARBA" id="ARBA00023015"/>
    </source>
</evidence>
<dbReference type="STRING" id="1684307.A0A316U8C8"/>
<dbReference type="Gene3D" id="3.40.630.30">
    <property type="match status" value="1"/>
</dbReference>
<dbReference type="GO" id="GO:0035267">
    <property type="term" value="C:NuA4 histone acetyltransferase complex"/>
    <property type="evidence" value="ECO:0007669"/>
    <property type="project" value="TreeGrafter"/>
</dbReference>
<dbReference type="PROSITE" id="PS51726">
    <property type="entry name" value="MYST_HAT"/>
    <property type="match status" value="1"/>
</dbReference>
<sequence length="629" mass="67444">MQAEDARLSTLRAEAESDLDSPSTSRQTSPSAHSSTTAAEQGYGGAKRRAGDDRQTLPRNIDRVYFGDYDIKTWYHSPYPLEDDHGSSSLSTTVTNGNARASSSSSYKHRGRQNGTASKSAASPAIGPLETGSHLTPPPSEGAQQKPKFPALWICEGCLKYMRTYAGWYAHKKDCQHTHPPGRKVYQRGSHTIWEVDGAKEKLYAQNLSLFGKLFIDHKTIYFDVEPFLFYVVTDSTANFDYVLGFFSKEKLSYDEYNLACIITFPPFQKKGFGTLMIELSYYLSAKAAIVGTPERPLSELGFKGYVSFWSAVVLRALALAFNEEDGSVNSKLLANAAASPTKAAAAASSPSANLSPMVSKAQQRAVVHVRSILLGLSDGPRPDLIGTDLLNAKDSDLTEEERVELKKAKRANLGFGKDLPPALASKFLAAFGSPPKRGAAARGVDGQGEGENEAGEGEANKEQSKEGLPAPPPLRTGPDRRARHSTPSLAKTANVADAPPHPALQLDKPSSSPFALCTTLERIAQATNLRVEDTAFALSELGLLKMRLAKVPKGVYEGGDEKPEGAEVAEGSSTMNAGVGGEAAGASSTASTSTGPGPVILITQEAVKEAVLRRKIKRPVLDTSYVFV</sequence>
<feature type="region of interest" description="Disordered" evidence="14">
    <location>
        <begin position="1"/>
        <end position="56"/>
    </location>
</feature>
<evidence type="ECO:0000256" key="11">
    <source>
        <dbReference type="ARBA" id="ARBA00023242"/>
    </source>
</evidence>
<evidence type="ECO:0000313" key="16">
    <source>
        <dbReference type="EMBL" id="PWN20721.1"/>
    </source>
</evidence>
<evidence type="ECO:0000256" key="7">
    <source>
        <dbReference type="ARBA" id="ARBA00022833"/>
    </source>
</evidence>
<dbReference type="Pfam" id="PF17772">
    <property type="entry name" value="zf-MYST"/>
    <property type="match status" value="1"/>
</dbReference>
<evidence type="ECO:0000256" key="12">
    <source>
        <dbReference type="ARBA" id="ARBA00023315"/>
    </source>
</evidence>
<keyword evidence="7" id="KW-0862">Zinc</keyword>
<keyword evidence="9" id="KW-0805">Transcription regulation</keyword>
<dbReference type="SUPFAM" id="SSF55729">
    <property type="entry name" value="Acyl-CoA N-acyltransferases (Nat)"/>
    <property type="match status" value="1"/>
</dbReference>
<dbReference type="RefSeq" id="XP_025347881.1">
    <property type="nucleotide sequence ID" value="XM_025492531.1"/>
</dbReference>
<dbReference type="Pfam" id="PF01853">
    <property type="entry name" value="MOZ_SAS"/>
    <property type="match status" value="1"/>
</dbReference>
<dbReference type="InterPro" id="IPR050603">
    <property type="entry name" value="MYST_HAT"/>
</dbReference>
<dbReference type="Gene3D" id="1.10.10.10">
    <property type="entry name" value="Winged helix-like DNA-binding domain superfamily/Winged helix DNA-binding domain"/>
    <property type="match status" value="1"/>
</dbReference>
<keyword evidence="12 16" id="KW-0012">Acyltransferase</keyword>
<feature type="domain" description="MYST-type HAT" evidence="15">
    <location>
        <begin position="56"/>
        <end position="381"/>
    </location>
</feature>
<feature type="compositionally biased region" description="Low complexity" evidence="14">
    <location>
        <begin position="585"/>
        <end position="596"/>
    </location>
</feature>
<proteinExistence type="inferred from homology"/>
<evidence type="ECO:0000256" key="1">
    <source>
        <dbReference type="ARBA" id="ARBA00004123"/>
    </source>
</evidence>
<dbReference type="Proteomes" id="UP000245942">
    <property type="component" value="Unassembled WGS sequence"/>
</dbReference>
<keyword evidence="5" id="KW-0479">Metal-binding</keyword>
<evidence type="ECO:0000256" key="6">
    <source>
        <dbReference type="ARBA" id="ARBA00022771"/>
    </source>
</evidence>
<keyword evidence="8" id="KW-0007">Acetylation</keyword>
<feature type="region of interest" description="Disordered" evidence="14">
    <location>
        <begin position="84"/>
        <end position="146"/>
    </location>
</feature>
<accession>A0A316U8C8</accession>
<evidence type="ECO:0000256" key="13">
    <source>
        <dbReference type="PIRSR" id="PIRSR602717-51"/>
    </source>
</evidence>
<dbReference type="InterPro" id="IPR036388">
    <property type="entry name" value="WH-like_DNA-bd_sf"/>
</dbReference>
<dbReference type="GO" id="GO:0046972">
    <property type="term" value="F:histone H4K16 acetyltransferase activity"/>
    <property type="evidence" value="ECO:0007669"/>
    <property type="project" value="TreeGrafter"/>
</dbReference>
<dbReference type="AlphaFoldDB" id="A0A316U8C8"/>
<comment type="similarity">
    <text evidence="2">Belongs to the MYST (SAS/MOZ) family.</text>
</comment>
<keyword evidence="10" id="KW-0804">Transcription</keyword>
<organism evidence="16 17">
    <name type="scientific">Pseudomicrostroma glucosiphilum</name>
    <dbReference type="NCBI Taxonomy" id="1684307"/>
    <lineage>
        <taxon>Eukaryota</taxon>
        <taxon>Fungi</taxon>
        <taxon>Dikarya</taxon>
        <taxon>Basidiomycota</taxon>
        <taxon>Ustilaginomycotina</taxon>
        <taxon>Exobasidiomycetes</taxon>
        <taxon>Microstromatales</taxon>
        <taxon>Microstromatales incertae sedis</taxon>
        <taxon>Pseudomicrostroma</taxon>
    </lineage>
</organism>
<dbReference type="InterPro" id="IPR040706">
    <property type="entry name" value="Zf-MYST"/>
</dbReference>
<dbReference type="GO" id="GO:0006355">
    <property type="term" value="P:regulation of DNA-templated transcription"/>
    <property type="evidence" value="ECO:0007669"/>
    <property type="project" value="InterPro"/>
</dbReference>
<evidence type="ECO:0000256" key="8">
    <source>
        <dbReference type="ARBA" id="ARBA00022990"/>
    </source>
</evidence>
<evidence type="ECO:0000313" key="17">
    <source>
        <dbReference type="Proteomes" id="UP000245942"/>
    </source>
</evidence>